<evidence type="ECO:0000313" key="1">
    <source>
        <dbReference type="EMBL" id="CAD7207647.1"/>
    </source>
</evidence>
<organism evidence="1">
    <name type="scientific">Timema douglasi</name>
    <name type="common">Walking stick</name>
    <dbReference type="NCBI Taxonomy" id="61478"/>
    <lineage>
        <taxon>Eukaryota</taxon>
        <taxon>Metazoa</taxon>
        <taxon>Ecdysozoa</taxon>
        <taxon>Arthropoda</taxon>
        <taxon>Hexapoda</taxon>
        <taxon>Insecta</taxon>
        <taxon>Pterygota</taxon>
        <taxon>Neoptera</taxon>
        <taxon>Polyneoptera</taxon>
        <taxon>Phasmatodea</taxon>
        <taxon>Timematodea</taxon>
        <taxon>Timematoidea</taxon>
        <taxon>Timematidae</taxon>
        <taxon>Timema</taxon>
    </lineage>
</organism>
<accession>A0A7R8W031</accession>
<reference evidence="1" key="1">
    <citation type="submission" date="2020-11" db="EMBL/GenBank/DDBJ databases">
        <authorList>
            <person name="Tran Van P."/>
        </authorList>
    </citation>
    <scope>NUCLEOTIDE SEQUENCE</scope>
</reference>
<name>A0A7R8W031_TIMDO</name>
<gene>
    <name evidence="1" type="ORF">TDIB3V08_LOCUS13795</name>
</gene>
<protein>
    <submittedName>
        <fullName evidence="1">Uncharacterized protein</fullName>
    </submittedName>
</protein>
<sequence length="11" mass="1082">MLSGLTVPAPP</sequence>
<proteinExistence type="predicted"/>
<dbReference type="EMBL" id="OA612288">
    <property type="protein sequence ID" value="CAD7207647.1"/>
    <property type="molecule type" value="Genomic_DNA"/>
</dbReference>